<protein>
    <submittedName>
        <fullName evidence="2">DNA-directed RNA polymerase III subunit Rpc5</fullName>
    </submittedName>
</protein>
<reference evidence="2" key="1">
    <citation type="submission" date="2022-01" db="EMBL/GenBank/DDBJ databases">
        <title>Comparative genomics reveals a dynamic genome evolution in the ectomycorrhizal milk-cap (Lactarius) mushrooms.</title>
        <authorList>
            <consortium name="DOE Joint Genome Institute"/>
            <person name="Lebreton A."/>
            <person name="Tang N."/>
            <person name="Kuo A."/>
            <person name="LaButti K."/>
            <person name="Drula E."/>
            <person name="Barry K."/>
            <person name="Clum A."/>
            <person name="Lipzen A."/>
            <person name="Mousain D."/>
            <person name="Ng V."/>
            <person name="Wang R."/>
            <person name="Wang X."/>
            <person name="Dai Y."/>
            <person name="Henrissat B."/>
            <person name="Grigoriev I.V."/>
            <person name="Guerin-Laguette A."/>
            <person name="Yu F."/>
            <person name="Martin F.M."/>
        </authorList>
    </citation>
    <scope>NUCLEOTIDE SEQUENCE</scope>
    <source>
        <strain evidence="2">QP</strain>
    </source>
</reference>
<accession>A0AAD4QCC5</accession>
<keyword evidence="2" id="KW-0240">DNA-directed RNA polymerase</keyword>
<evidence type="ECO:0000313" key="2">
    <source>
        <dbReference type="EMBL" id="KAH8988898.1"/>
    </source>
</evidence>
<dbReference type="PANTHER" id="PTHR12069">
    <property type="entry name" value="DNA-DIRECTED RNA POLYMERASES III 80 KDA POLYPEPTIDE RNA POLYMERASE III SUBUNIT 5"/>
    <property type="match status" value="1"/>
</dbReference>
<keyword evidence="2" id="KW-0804">Transcription</keyword>
<keyword evidence="3" id="KW-1185">Reference proteome</keyword>
<dbReference type="InterPro" id="IPR006886">
    <property type="entry name" value="RNA_pol_III_Rpc5"/>
</dbReference>
<feature type="region of interest" description="Disordered" evidence="1">
    <location>
        <begin position="72"/>
        <end position="106"/>
    </location>
</feature>
<comment type="caution">
    <text evidence="2">The sequence shown here is derived from an EMBL/GenBank/DDBJ whole genome shotgun (WGS) entry which is preliminary data.</text>
</comment>
<organism evidence="2 3">
    <name type="scientific">Lactarius akahatsu</name>
    <dbReference type="NCBI Taxonomy" id="416441"/>
    <lineage>
        <taxon>Eukaryota</taxon>
        <taxon>Fungi</taxon>
        <taxon>Dikarya</taxon>
        <taxon>Basidiomycota</taxon>
        <taxon>Agaricomycotina</taxon>
        <taxon>Agaricomycetes</taxon>
        <taxon>Russulales</taxon>
        <taxon>Russulaceae</taxon>
        <taxon>Lactarius</taxon>
    </lineage>
</organism>
<dbReference type="AlphaFoldDB" id="A0AAD4QCC5"/>
<dbReference type="Pfam" id="PF04801">
    <property type="entry name" value="RPC5"/>
    <property type="match status" value="1"/>
</dbReference>
<dbReference type="EMBL" id="JAKELL010000040">
    <property type="protein sequence ID" value="KAH8988898.1"/>
    <property type="molecule type" value="Genomic_DNA"/>
</dbReference>
<dbReference type="PANTHER" id="PTHR12069:SF0">
    <property type="entry name" value="DNA-DIRECTED RNA POLYMERASE III SUBUNIT RPC5"/>
    <property type="match status" value="1"/>
</dbReference>
<dbReference type="GO" id="GO:0005666">
    <property type="term" value="C:RNA polymerase III complex"/>
    <property type="evidence" value="ECO:0007669"/>
    <property type="project" value="TreeGrafter"/>
</dbReference>
<dbReference type="Proteomes" id="UP001201163">
    <property type="component" value="Unassembled WGS sequence"/>
</dbReference>
<evidence type="ECO:0000256" key="1">
    <source>
        <dbReference type="SAM" id="MobiDB-lite"/>
    </source>
</evidence>
<sequence length="282" mass="31296">METDDHVVSVLPVHLSNNLAPNLQLHQFPLLNRSLEVPPSATLSGKRIRARLKPTARRLEVHVPVDHRPEVWNTEKSKELGAGRLEDDKEKNQLDSNRVKENEDPRLSEVRFRSEAIPHVGAYMLGVVRKGALHLHPLTETHQLRPTLTYLDALNRKSRRARGADSDSESDDGPPPDPDEVPPISTPPKAKGSVGGAKEVQVTARKVDEKGGQHLQGGLSAVRREMLMGIRAEEEDEWQELAYHGPESAESNEAYEALFSQCGDVLESQSNVSTFLSSTRGR</sequence>
<gene>
    <name evidence="2" type="ORF">EDB92DRAFT_1870502</name>
</gene>
<name>A0AAD4QCC5_9AGAM</name>
<feature type="region of interest" description="Disordered" evidence="1">
    <location>
        <begin position="155"/>
        <end position="199"/>
    </location>
</feature>
<evidence type="ECO:0000313" key="3">
    <source>
        <dbReference type="Proteomes" id="UP001201163"/>
    </source>
</evidence>
<dbReference type="GO" id="GO:0042797">
    <property type="term" value="P:tRNA transcription by RNA polymerase III"/>
    <property type="evidence" value="ECO:0007669"/>
    <property type="project" value="TreeGrafter"/>
</dbReference>
<feature type="compositionally biased region" description="Acidic residues" evidence="1">
    <location>
        <begin position="166"/>
        <end position="180"/>
    </location>
</feature>
<proteinExistence type="predicted"/>